<dbReference type="AlphaFoldDB" id="A0A6J4R0A6"/>
<feature type="domain" description="VOC" evidence="1">
    <location>
        <begin position="5"/>
        <end position="118"/>
    </location>
</feature>
<dbReference type="PROSITE" id="PS51819">
    <property type="entry name" value="VOC"/>
    <property type="match status" value="1"/>
</dbReference>
<gene>
    <name evidence="2" type="ORF">AVDCRST_MAG01-01-5088</name>
</gene>
<dbReference type="InterPro" id="IPR004360">
    <property type="entry name" value="Glyas_Fos-R_dOase_dom"/>
</dbReference>
<accession>A0A6J4R0A6</accession>
<reference evidence="2" key="1">
    <citation type="submission" date="2020-02" db="EMBL/GenBank/DDBJ databases">
        <authorList>
            <person name="Meier V. D."/>
        </authorList>
    </citation>
    <scope>NUCLEOTIDE SEQUENCE</scope>
    <source>
        <strain evidence="2">AVDCRST_MAG01</strain>
    </source>
</reference>
<dbReference type="InterPro" id="IPR037523">
    <property type="entry name" value="VOC_core"/>
</dbReference>
<dbReference type="InterPro" id="IPR029068">
    <property type="entry name" value="Glyas_Bleomycin-R_OHBP_Dase"/>
</dbReference>
<proteinExistence type="predicted"/>
<protein>
    <recommendedName>
        <fullName evidence="1">VOC domain-containing protein</fullName>
    </recommendedName>
</protein>
<evidence type="ECO:0000259" key="1">
    <source>
        <dbReference type="PROSITE" id="PS51819"/>
    </source>
</evidence>
<evidence type="ECO:0000313" key="2">
    <source>
        <dbReference type="EMBL" id="CAA9455106.1"/>
    </source>
</evidence>
<dbReference type="CDD" id="cd06587">
    <property type="entry name" value="VOC"/>
    <property type="match status" value="1"/>
</dbReference>
<name>A0A6J4R0A6_9ACTN</name>
<dbReference type="EMBL" id="CADCUW010000666">
    <property type="protein sequence ID" value="CAA9455106.1"/>
    <property type="molecule type" value="Genomic_DNA"/>
</dbReference>
<sequence length="122" mass="13652">MEIQGIAWLGTRTTEFEATSRFFGKTLGLPAEHEEPDFAVFRLPNGDKVEVFRPSDLAHEHFTTGPVAGFLVEDVKEARAELENAGISFIGPVHRYDKNSAWSHFVGPDGNVYEITRDDSRT</sequence>
<dbReference type="Gene3D" id="3.10.180.10">
    <property type="entry name" value="2,3-Dihydroxybiphenyl 1,2-Dioxygenase, domain 1"/>
    <property type="match status" value="1"/>
</dbReference>
<organism evidence="2">
    <name type="scientific">uncultured Rubrobacteraceae bacterium</name>
    <dbReference type="NCBI Taxonomy" id="349277"/>
    <lineage>
        <taxon>Bacteria</taxon>
        <taxon>Bacillati</taxon>
        <taxon>Actinomycetota</taxon>
        <taxon>Rubrobacteria</taxon>
        <taxon>Rubrobacterales</taxon>
        <taxon>Rubrobacteraceae</taxon>
        <taxon>environmental samples</taxon>
    </lineage>
</organism>
<dbReference type="SUPFAM" id="SSF54593">
    <property type="entry name" value="Glyoxalase/Bleomycin resistance protein/Dihydroxybiphenyl dioxygenase"/>
    <property type="match status" value="1"/>
</dbReference>
<dbReference type="Pfam" id="PF00903">
    <property type="entry name" value="Glyoxalase"/>
    <property type="match status" value="1"/>
</dbReference>